<proteinExistence type="predicted"/>
<evidence type="ECO:0000313" key="3">
    <source>
        <dbReference type="Proteomes" id="UP000781932"/>
    </source>
</evidence>
<evidence type="ECO:0000313" key="2">
    <source>
        <dbReference type="EMBL" id="KAF9876635.1"/>
    </source>
</evidence>
<dbReference type="OrthoDB" id="4708870at2759"/>
<reference evidence="2" key="2">
    <citation type="submission" date="2020-11" db="EMBL/GenBank/DDBJ databases">
        <title>Whole genome sequencing of Colletotrichum sp.</title>
        <authorList>
            <person name="Li H."/>
        </authorList>
    </citation>
    <scope>NUCLEOTIDE SEQUENCE</scope>
    <source>
        <strain evidence="2">CkLH20</strain>
    </source>
</reference>
<dbReference type="GeneID" id="62161834"/>
<accession>A0A9P6I688</accession>
<protein>
    <submittedName>
        <fullName evidence="2">Uncharacterized protein</fullName>
    </submittedName>
</protein>
<reference evidence="2" key="1">
    <citation type="submission" date="2020-03" db="EMBL/GenBank/DDBJ databases">
        <authorList>
            <person name="He L."/>
        </authorList>
    </citation>
    <scope>NUCLEOTIDE SEQUENCE</scope>
    <source>
        <strain evidence="2">CkLH20</strain>
    </source>
</reference>
<feature type="compositionally biased region" description="Basic and acidic residues" evidence="1">
    <location>
        <begin position="465"/>
        <end position="474"/>
    </location>
</feature>
<name>A0A9P6I688_9PEZI</name>
<dbReference type="AlphaFoldDB" id="A0A9P6I688"/>
<keyword evidence="3" id="KW-1185">Reference proteome</keyword>
<feature type="compositionally biased region" description="Polar residues" evidence="1">
    <location>
        <begin position="296"/>
        <end position="306"/>
    </location>
</feature>
<dbReference type="Proteomes" id="UP000781932">
    <property type="component" value="Unassembled WGS sequence"/>
</dbReference>
<feature type="region of interest" description="Disordered" evidence="1">
    <location>
        <begin position="241"/>
        <end position="318"/>
    </location>
</feature>
<feature type="compositionally biased region" description="Low complexity" evidence="1">
    <location>
        <begin position="241"/>
        <end position="295"/>
    </location>
</feature>
<comment type="caution">
    <text evidence="2">The sequence shown here is derived from an EMBL/GenBank/DDBJ whole genome shotgun (WGS) entry which is preliminary data.</text>
</comment>
<gene>
    <name evidence="2" type="ORF">CkaCkLH20_06043</name>
</gene>
<dbReference type="EMBL" id="JAATWM020000017">
    <property type="protein sequence ID" value="KAF9876635.1"/>
    <property type="molecule type" value="Genomic_DNA"/>
</dbReference>
<feature type="region of interest" description="Disordered" evidence="1">
    <location>
        <begin position="465"/>
        <end position="501"/>
    </location>
</feature>
<evidence type="ECO:0000256" key="1">
    <source>
        <dbReference type="SAM" id="MobiDB-lite"/>
    </source>
</evidence>
<organism evidence="2 3">
    <name type="scientific">Colletotrichum karsti</name>
    <dbReference type="NCBI Taxonomy" id="1095194"/>
    <lineage>
        <taxon>Eukaryota</taxon>
        <taxon>Fungi</taxon>
        <taxon>Dikarya</taxon>
        <taxon>Ascomycota</taxon>
        <taxon>Pezizomycotina</taxon>
        <taxon>Sordariomycetes</taxon>
        <taxon>Hypocreomycetidae</taxon>
        <taxon>Glomerellales</taxon>
        <taxon>Glomerellaceae</taxon>
        <taxon>Colletotrichum</taxon>
        <taxon>Colletotrichum boninense species complex</taxon>
    </lineage>
</organism>
<dbReference type="RefSeq" id="XP_038746096.1">
    <property type="nucleotide sequence ID" value="XM_038888760.1"/>
</dbReference>
<feature type="compositionally biased region" description="Basic and acidic residues" evidence="1">
    <location>
        <begin position="307"/>
        <end position="316"/>
    </location>
</feature>
<sequence>MGGSVFTTGNQPLNTPRMPPEIYERVKAQCYAALRKIYICVASPIEGPAKKDYGDIDILVAWEKSVFPAGGQSTYAPFKDKKEACEAIQEALGSPFIKIEKMTDHYAVLWPGDDTPVEGQAGLDPASRRYVQIDITICESLERMQMKLFKHAHGDLWSILGTIIRPYGLTVDEEALWIRIVEIEKLNKNKAKVFLTNNSYEILSFLGLDASDDIWNSSFGSLDEMYEYVATCRFFSSTHRSNPSSPSSSAAPSSPMAPSTPLSLENSASPASVTPSTPARSLLPSTPSGSVPSTPAFQTPQSTKQLNSRDKKRMDTRPAYSNFVNEFVPRCQREGRYLERPGTIRSVREEVFQRFPGVREVFERRHNEFLAEKNRETIMAKLKNEWIPAADPADVKQCQRRGCQVKALKKIIFEGDDSYDGILPEEPLADRFGRLNESKVHKFVMKHKEVVGKIAFDRHQQAYAERMRQQELKEQQSNGSPAIDKKKTTEPGKGSNDKDEE</sequence>